<protein>
    <submittedName>
        <fullName evidence="4 5">Uncharacterized protein isoform X1</fullName>
    </submittedName>
</protein>
<keyword evidence="3" id="KW-1185">Reference proteome</keyword>
<dbReference type="AlphaFoldDB" id="A0A6P6UAB2"/>
<dbReference type="Gene3D" id="2.30.30.490">
    <property type="match status" value="1"/>
</dbReference>
<proteinExistence type="predicted"/>
<feature type="region of interest" description="Disordered" evidence="1">
    <location>
        <begin position="316"/>
        <end position="346"/>
    </location>
</feature>
<dbReference type="PANTHER" id="PTHR31917">
    <property type="entry name" value="AGENET DOMAIN-CONTAINING PROTEIN-RELATED"/>
    <property type="match status" value="1"/>
</dbReference>
<dbReference type="InterPro" id="IPR043151">
    <property type="entry name" value="BAH_sf"/>
</dbReference>
<dbReference type="InterPro" id="IPR001025">
    <property type="entry name" value="BAH_dom"/>
</dbReference>
<name>A0A6P6UAB2_COFAR</name>
<dbReference type="RefSeq" id="XP_071920327.1">
    <property type="nucleotide sequence ID" value="XM_072064226.1"/>
</dbReference>
<dbReference type="InterPro" id="IPR014002">
    <property type="entry name" value="Agenet_dom_plant"/>
</dbReference>
<reference evidence="3" key="1">
    <citation type="journal article" date="2025" name="Foods">
        <title>Unveiling the Microbial Signatures of Arabica Coffee Cherries: Insights into Ripeness Specific Diversity, Functional Traits, and Implications for Quality and Safety.</title>
        <authorList>
            <consortium name="RefSeq"/>
            <person name="Tenea G.N."/>
            <person name="Cifuentes V."/>
            <person name="Reyes P."/>
            <person name="Cevallos-Vallejos M."/>
        </authorList>
    </citation>
    <scope>NUCLEOTIDE SEQUENCE [LARGE SCALE GENOMIC DNA]</scope>
</reference>
<feature type="domain" description="BAH" evidence="2">
    <location>
        <begin position="175"/>
        <end position="294"/>
    </location>
</feature>
<dbReference type="Pfam" id="PF01426">
    <property type="entry name" value="BAH"/>
    <property type="match status" value="1"/>
</dbReference>
<reference evidence="4 5" key="2">
    <citation type="submission" date="2025-05" db="UniProtKB">
        <authorList>
            <consortium name="RefSeq"/>
        </authorList>
    </citation>
    <scope>IDENTIFICATION</scope>
    <source>
        <tissue evidence="4 5">Leaves</tissue>
    </source>
</reference>
<dbReference type="GO" id="GO:0003682">
    <property type="term" value="F:chromatin binding"/>
    <property type="evidence" value="ECO:0007669"/>
    <property type="project" value="InterPro"/>
</dbReference>
<sequence length="662" mass="75610">MVLNDQVFLAWEERIISQEKGNRVVHYYLQQSSEDTVLAVVGTERSIRHMTYVVSKGFVDAYGFTGIVTAGTKWRARRDVVEWLTKLVSGFRLPVIVSNSTFFNRIAEHQMIESRLRLRSPGYPMAGLHNLTNSMDQVQVSGKFRVQDSDIMWSGEAWNCSKELKHYQALCRKKTTIAVYSFVLIMAEEGNHYLGYLEDLYEDKKGEKMAQVRWFRHNQEVKQVIPELNAHPEEIFITPYVRRITAKCIDQVVTVLTPNHFEKCLALFPEKLSSRIYVCHREVKNNKIETFSLSNLRGYDNQAIVSSLNHHHDSMNKAKVHKPTEEENDFHSEDSTRQGTRRTRSRRRNHFGVTNLIPGKRMERCEPTHRKLKIKLSTKASINLVGAEPSQLSSEDDEKNIELLCQDSGIRGCWFRCKILQTSKKSLKVQYCDIQDVDGPGKLEEWVPASRVATPDELGMRFAGRHTVRPWPPHNSSDYSFEVGDAVDAWWSDGWWEAVIIGLDISGGDNVHVYSPGENKFLTLQRKDLRPSRDWVDNKWIEVKAKRDILSVIPSTVSCTLKLSMSTSSETSTHDSSRLPEAQVHVLSKLEASESGVKREHHSALSANQKDLDSLNLKKRLCNRHADDLVDKGFKAGNFNAHGMVKTVSEGVSGSQHKFVKK</sequence>
<organism evidence="3 4">
    <name type="scientific">Coffea arabica</name>
    <name type="common">Arabian coffee</name>
    <dbReference type="NCBI Taxonomy" id="13443"/>
    <lineage>
        <taxon>Eukaryota</taxon>
        <taxon>Viridiplantae</taxon>
        <taxon>Streptophyta</taxon>
        <taxon>Embryophyta</taxon>
        <taxon>Tracheophyta</taxon>
        <taxon>Spermatophyta</taxon>
        <taxon>Magnoliopsida</taxon>
        <taxon>eudicotyledons</taxon>
        <taxon>Gunneridae</taxon>
        <taxon>Pentapetalae</taxon>
        <taxon>asterids</taxon>
        <taxon>lamiids</taxon>
        <taxon>Gentianales</taxon>
        <taxon>Rubiaceae</taxon>
        <taxon>Ixoroideae</taxon>
        <taxon>Gardenieae complex</taxon>
        <taxon>Bertiereae - Coffeeae clade</taxon>
        <taxon>Coffeeae</taxon>
        <taxon>Coffea</taxon>
    </lineage>
</organism>
<accession>A0A6P6UAB2</accession>
<evidence type="ECO:0000259" key="2">
    <source>
        <dbReference type="PROSITE" id="PS51038"/>
    </source>
</evidence>
<dbReference type="OrthoDB" id="1883212at2759"/>
<feature type="compositionally biased region" description="Basic and acidic residues" evidence="1">
    <location>
        <begin position="316"/>
        <end position="336"/>
    </location>
</feature>
<dbReference type="Proteomes" id="UP001652660">
    <property type="component" value="Chromosome 9c"/>
</dbReference>
<gene>
    <name evidence="4 5" type="primary">LOC113708894</name>
</gene>
<dbReference type="CDD" id="cd20405">
    <property type="entry name" value="Tudor_Agenet_AtDUF_rpt1_3"/>
    <property type="match status" value="1"/>
</dbReference>
<dbReference type="InterPro" id="IPR008395">
    <property type="entry name" value="Agenet-like_dom"/>
</dbReference>
<dbReference type="PROSITE" id="PS51038">
    <property type="entry name" value="BAH"/>
    <property type="match status" value="1"/>
</dbReference>
<evidence type="ECO:0000313" key="4">
    <source>
        <dbReference type="RefSeq" id="XP_027087389.2"/>
    </source>
</evidence>
<evidence type="ECO:0000313" key="3">
    <source>
        <dbReference type="Proteomes" id="UP001652660"/>
    </source>
</evidence>
<evidence type="ECO:0000256" key="1">
    <source>
        <dbReference type="SAM" id="MobiDB-lite"/>
    </source>
</evidence>
<dbReference type="Pfam" id="PF05641">
    <property type="entry name" value="Agenet"/>
    <property type="match status" value="1"/>
</dbReference>
<dbReference type="RefSeq" id="XP_027087389.2">
    <property type="nucleotide sequence ID" value="XM_027231588.2"/>
</dbReference>
<dbReference type="SMART" id="SM00743">
    <property type="entry name" value="Agenet"/>
    <property type="match status" value="1"/>
</dbReference>
<dbReference type="PANTHER" id="PTHR31917:SF3">
    <property type="entry name" value="BROMO ADJACENT-LIKE DOMAIN PROTEIN"/>
    <property type="match status" value="1"/>
</dbReference>
<dbReference type="GeneID" id="113708894"/>
<evidence type="ECO:0000313" key="5">
    <source>
        <dbReference type="RefSeq" id="XP_071920327.1"/>
    </source>
</evidence>